<dbReference type="PIRSF" id="PIRSF500136">
    <property type="entry name" value="UDP_ManNAc_DH"/>
    <property type="match status" value="1"/>
</dbReference>
<comment type="similarity">
    <text evidence="3">Belongs to the UDP-glucose/GDP-mannose dehydrogenase family.</text>
</comment>
<dbReference type="SUPFAM" id="SSF52413">
    <property type="entry name" value="UDP-glucose/GDP-mannose dehydrogenase C-terminal domain"/>
    <property type="match status" value="1"/>
</dbReference>
<comment type="caution">
    <text evidence="5">The sequence shown here is derived from an EMBL/GenBank/DDBJ whole genome shotgun (WGS) entry which is preliminary data.</text>
</comment>
<dbReference type="Pfam" id="PF00984">
    <property type="entry name" value="UDPG_MGDP_dh"/>
    <property type="match status" value="1"/>
</dbReference>
<accession>A0A8J3IFQ6</accession>
<dbReference type="GO" id="GO:0016628">
    <property type="term" value="F:oxidoreductase activity, acting on the CH-CH group of donors, NAD or NADP as acceptor"/>
    <property type="evidence" value="ECO:0007669"/>
    <property type="project" value="InterPro"/>
</dbReference>
<dbReference type="InterPro" id="IPR014027">
    <property type="entry name" value="UDP-Glc/GDP-Man_DH_C"/>
</dbReference>
<keyword evidence="2" id="KW-0520">NAD</keyword>
<gene>
    <name evidence="5" type="ORF">KSF_017260</name>
</gene>
<dbReference type="InterPro" id="IPR036291">
    <property type="entry name" value="NAD(P)-bd_dom_sf"/>
</dbReference>
<dbReference type="PANTHER" id="PTHR43491">
    <property type="entry name" value="UDP-N-ACETYL-D-MANNOSAMINE DEHYDROGENASE"/>
    <property type="match status" value="1"/>
</dbReference>
<dbReference type="InterPro" id="IPR017476">
    <property type="entry name" value="UDP-Glc/GDP-Man"/>
</dbReference>
<dbReference type="RefSeq" id="WP_220202559.1">
    <property type="nucleotide sequence ID" value="NZ_BNJK01000001.1"/>
</dbReference>
<dbReference type="GO" id="GO:0051287">
    <property type="term" value="F:NAD binding"/>
    <property type="evidence" value="ECO:0007669"/>
    <property type="project" value="InterPro"/>
</dbReference>
<organism evidence="5 6">
    <name type="scientific">Reticulibacter mediterranei</name>
    <dbReference type="NCBI Taxonomy" id="2778369"/>
    <lineage>
        <taxon>Bacteria</taxon>
        <taxon>Bacillati</taxon>
        <taxon>Chloroflexota</taxon>
        <taxon>Ktedonobacteria</taxon>
        <taxon>Ktedonobacterales</taxon>
        <taxon>Reticulibacteraceae</taxon>
        <taxon>Reticulibacter</taxon>
    </lineage>
</organism>
<keyword evidence="6" id="KW-1185">Reference proteome</keyword>
<evidence type="ECO:0000256" key="3">
    <source>
        <dbReference type="PIRNR" id="PIRNR000124"/>
    </source>
</evidence>
<dbReference type="InterPro" id="IPR001732">
    <property type="entry name" value="UDP-Glc/GDP-Man_DH_N"/>
</dbReference>
<evidence type="ECO:0000256" key="2">
    <source>
        <dbReference type="ARBA" id="ARBA00023027"/>
    </source>
</evidence>
<protein>
    <submittedName>
        <fullName evidence="5">UDP-N-acetyl-D-glucosamine dehydrogenase</fullName>
    </submittedName>
</protein>
<dbReference type="InterPro" id="IPR014026">
    <property type="entry name" value="UDP-Glc/GDP-Man_DH_dimer"/>
</dbReference>
<dbReference type="PANTHER" id="PTHR43491:SF1">
    <property type="entry name" value="UDP-N-ACETYL-D-MANNOSAMINE DEHYDROGENASE"/>
    <property type="match status" value="1"/>
</dbReference>
<dbReference type="EMBL" id="BNJK01000001">
    <property type="protein sequence ID" value="GHO91678.1"/>
    <property type="molecule type" value="Genomic_DNA"/>
</dbReference>
<sequence>MTRQILQEKISSRTLRAGVIGLGYVGLPLATTLATAGFHVSGIDVDARKIDMIKRGKSYISDISDILLQELQEDGRLHVTTDWAELAQCDVVSICVPTPLRKTRDPDISYIISATQHICEYLHIGQLIILESTTYPGTTDEVLLPELVATGLAVGEDFFLAFSPERINPGDPDYDTRNTPKVVGGVTPACTELALAFYGAAIQDVHAVSSARAAEMTKLLENTFRAVNIGLVNEIAIMCEKLNINVWEVIEAAATKPFGFMRFMPGPGLGGHCIPVDPHYLSWKLKTLSYTARFIELAAEVNSSMPRYVVDKISAALNEQRRCFHHATILVLGVAYKANVGDVRESPALDIMQALLERKAVVLYNDEYVPTLTLHNHTLHSQTLSSGLLQAADCVVIVTDHQYYDIAWIIHEARCIVDTRNMTRGFDDEKIFRL</sequence>
<dbReference type="PIRSF" id="PIRSF000124">
    <property type="entry name" value="UDPglc_GDPman_dh"/>
    <property type="match status" value="1"/>
</dbReference>
<dbReference type="SUPFAM" id="SSF51735">
    <property type="entry name" value="NAD(P)-binding Rossmann-fold domains"/>
    <property type="match status" value="1"/>
</dbReference>
<evidence type="ECO:0000313" key="5">
    <source>
        <dbReference type="EMBL" id="GHO91678.1"/>
    </source>
</evidence>
<dbReference type="GO" id="GO:0000271">
    <property type="term" value="P:polysaccharide biosynthetic process"/>
    <property type="evidence" value="ECO:0007669"/>
    <property type="project" value="InterPro"/>
</dbReference>
<keyword evidence="1" id="KW-0560">Oxidoreductase</keyword>
<evidence type="ECO:0000313" key="6">
    <source>
        <dbReference type="Proteomes" id="UP000597444"/>
    </source>
</evidence>
<dbReference type="AlphaFoldDB" id="A0A8J3IFQ6"/>
<reference evidence="5" key="1">
    <citation type="submission" date="2020-10" db="EMBL/GenBank/DDBJ databases">
        <title>Taxonomic study of unclassified bacteria belonging to the class Ktedonobacteria.</title>
        <authorList>
            <person name="Yabe S."/>
            <person name="Wang C.M."/>
            <person name="Zheng Y."/>
            <person name="Sakai Y."/>
            <person name="Cavaletti L."/>
            <person name="Monciardini P."/>
            <person name="Donadio S."/>
        </authorList>
    </citation>
    <scope>NUCLEOTIDE SEQUENCE</scope>
    <source>
        <strain evidence="5">ID150040</strain>
    </source>
</reference>
<evidence type="ECO:0000259" key="4">
    <source>
        <dbReference type="SMART" id="SM00984"/>
    </source>
</evidence>
<dbReference type="InterPro" id="IPR036220">
    <property type="entry name" value="UDP-Glc/GDP-Man_DH_C_sf"/>
</dbReference>
<dbReference type="NCBIfam" id="TIGR03026">
    <property type="entry name" value="NDP-sugDHase"/>
    <property type="match status" value="1"/>
</dbReference>
<dbReference type="Pfam" id="PF03720">
    <property type="entry name" value="UDPG_MGDP_dh_C"/>
    <property type="match status" value="1"/>
</dbReference>
<dbReference type="GO" id="GO:0016616">
    <property type="term" value="F:oxidoreductase activity, acting on the CH-OH group of donors, NAD or NADP as acceptor"/>
    <property type="evidence" value="ECO:0007669"/>
    <property type="project" value="InterPro"/>
</dbReference>
<dbReference type="SMART" id="SM00984">
    <property type="entry name" value="UDPG_MGDP_dh_C"/>
    <property type="match status" value="1"/>
</dbReference>
<dbReference type="InterPro" id="IPR028359">
    <property type="entry name" value="UDP_ManNAc/GlcNAc_DH"/>
</dbReference>
<dbReference type="InterPro" id="IPR008927">
    <property type="entry name" value="6-PGluconate_DH-like_C_sf"/>
</dbReference>
<dbReference type="Proteomes" id="UP000597444">
    <property type="component" value="Unassembled WGS sequence"/>
</dbReference>
<dbReference type="Gene3D" id="3.40.50.720">
    <property type="entry name" value="NAD(P)-binding Rossmann-like Domain"/>
    <property type="match status" value="2"/>
</dbReference>
<feature type="domain" description="UDP-glucose/GDP-mannose dehydrogenase C-terminal" evidence="4">
    <location>
        <begin position="330"/>
        <end position="425"/>
    </location>
</feature>
<name>A0A8J3IFQ6_9CHLR</name>
<proteinExistence type="inferred from homology"/>
<evidence type="ECO:0000256" key="1">
    <source>
        <dbReference type="ARBA" id="ARBA00023002"/>
    </source>
</evidence>
<dbReference type="SUPFAM" id="SSF48179">
    <property type="entry name" value="6-phosphogluconate dehydrogenase C-terminal domain-like"/>
    <property type="match status" value="1"/>
</dbReference>
<dbReference type="Pfam" id="PF03721">
    <property type="entry name" value="UDPG_MGDP_dh_N"/>
    <property type="match status" value="1"/>
</dbReference>